<protein>
    <recommendedName>
        <fullName evidence="4">Porin</fullName>
    </recommendedName>
</protein>
<sequence length="390" mass="42122">MKFRKPLAIAVAATTIFSGASHAVTVGKINETTVTLGGFIKLDAISTDYSDGTAAAGSIGRDFYVPSTTPVGGESENRVFDMHARQTRFNLGTLTELDGHKLKTFIELDFMATPNGDERVSNSYTPRLRHAFLQYDNWLMGQTWSTFQNVGSLPETVDFIGNTDFGIFVRQAQIRYTAGGFQFAVENPETTITPFGGGGRIVADDNMLPDFVARYNLKAGGLDMAFAGLARELSYNTEGSGGNIDSSTTSFGLSITGKYTFPNKSDLRFGVNTGSGMGRYIGLNVANGAVLDADGELEAIDSTAAYIAYRHMWNAKWRSNFTYSAIEIDNDTDLTGMGVTSSTSSVRVNLFYSPVPALSFGGEVAVANRELESEVDGSMTRLQFTAKLGF</sequence>
<organism evidence="2 3">
    <name type="scientific">Teredinibacter turnerae (strain ATCC 39867 / T7901)</name>
    <dbReference type="NCBI Taxonomy" id="377629"/>
    <lineage>
        <taxon>Bacteria</taxon>
        <taxon>Pseudomonadati</taxon>
        <taxon>Pseudomonadota</taxon>
        <taxon>Gammaproteobacteria</taxon>
        <taxon>Cellvibrionales</taxon>
        <taxon>Cellvibrionaceae</taxon>
        <taxon>Teredinibacter</taxon>
    </lineage>
</organism>
<feature type="chain" id="PRO_5002948783" description="Porin" evidence="1">
    <location>
        <begin position="24"/>
        <end position="390"/>
    </location>
</feature>
<dbReference type="AlphaFoldDB" id="C5BJQ0"/>
<dbReference type="InterPro" id="IPR045748">
    <property type="entry name" value="DcaP"/>
</dbReference>
<dbReference type="RefSeq" id="WP_015818179.1">
    <property type="nucleotide sequence ID" value="NC_012997.1"/>
</dbReference>
<evidence type="ECO:0000313" key="3">
    <source>
        <dbReference type="Proteomes" id="UP000009080"/>
    </source>
</evidence>
<dbReference type="Proteomes" id="UP000009080">
    <property type="component" value="Chromosome"/>
</dbReference>
<dbReference type="eggNOG" id="COG3203">
    <property type="taxonomic scope" value="Bacteria"/>
</dbReference>
<dbReference type="KEGG" id="ttu:TERTU_4535"/>
<feature type="signal peptide" evidence="1">
    <location>
        <begin position="1"/>
        <end position="23"/>
    </location>
</feature>
<dbReference type="SUPFAM" id="SSF56935">
    <property type="entry name" value="Porins"/>
    <property type="match status" value="1"/>
</dbReference>
<dbReference type="STRING" id="377629.TERTU_4535"/>
<name>C5BJQ0_TERTT</name>
<evidence type="ECO:0000256" key="1">
    <source>
        <dbReference type="SAM" id="SignalP"/>
    </source>
</evidence>
<proteinExistence type="predicted"/>
<accession>C5BJQ0</accession>
<dbReference type="Pfam" id="PF19577">
    <property type="entry name" value="DcaP"/>
    <property type="match status" value="1"/>
</dbReference>
<dbReference type="HOGENOM" id="CLU_038666_0_0_6"/>
<keyword evidence="1" id="KW-0732">Signal</keyword>
<evidence type="ECO:0000313" key="2">
    <source>
        <dbReference type="EMBL" id="ACR12067.1"/>
    </source>
</evidence>
<dbReference type="OrthoDB" id="190887at2"/>
<gene>
    <name evidence="2" type="ordered locus">TERTU_4535</name>
</gene>
<dbReference type="EMBL" id="CP001614">
    <property type="protein sequence ID" value="ACR12067.1"/>
    <property type="molecule type" value="Genomic_DNA"/>
</dbReference>
<reference evidence="2 3" key="1">
    <citation type="journal article" date="2009" name="PLoS ONE">
        <title>The complete genome of Teredinibacter turnerae T7901: an intracellular endosymbiont of marine wood-boring bivalves (shipworms).</title>
        <authorList>
            <person name="Yang J.C."/>
            <person name="Madupu R."/>
            <person name="Durkin A.S."/>
            <person name="Ekborg N.A."/>
            <person name="Pedamallu C.S."/>
            <person name="Hostetler J.B."/>
            <person name="Radune D."/>
            <person name="Toms B.S."/>
            <person name="Henrissat B."/>
            <person name="Coutinho P.M."/>
            <person name="Schwarz S."/>
            <person name="Field L."/>
            <person name="Trindade-Silva A.E."/>
            <person name="Soares C.A.G."/>
            <person name="Elshahawi S."/>
            <person name="Hanora A."/>
            <person name="Schmidt E.W."/>
            <person name="Haygood M.G."/>
            <person name="Posfai J."/>
            <person name="Benner J."/>
            <person name="Madinger C."/>
            <person name="Nove J."/>
            <person name="Anton B."/>
            <person name="Chaudhary K."/>
            <person name="Foster J."/>
            <person name="Holman A."/>
            <person name="Kumar S."/>
            <person name="Lessard P.A."/>
            <person name="Luyten Y.A."/>
            <person name="Slatko B."/>
            <person name="Wood N."/>
            <person name="Wu B."/>
            <person name="Teplitski M."/>
            <person name="Mougous J.D."/>
            <person name="Ward N."/>
            <person name="Eisen J.A."/>
            <person name="Badger J.H."/>
            <person name="Distel D.L."/>
        </authorList>
    </citation>
    <scope>NUCLEOTIDE SEQUENCE [LARGE SCALE GENOMIC DNA]</scope>
    <source>
        <strain evidence="3">ATCC 39867 / T7901</strain>
    </source>
</reference>
<keyword evidence="3" id="KW-1185">Reference proteome</keyword>
<evidence type="ECO:0008006" key="4">
    <source>
        <dbReference type="Google" id="ProtNLM"/>
    </source>
</evidence>